<dbReference type="GO" id="GO:0046933">
    <property type="term" value="F:proton-transporting ATP synthase activity, rotational mechanism"/>
    <property type="evidence" value="ECO:0007669"/>
    <property type="project" value="UniProtKB-UniRule"/>
</dbReference>
<evidence type="ECO:0000256" key="2">
    <source>
        <dbReference type="ARBA" id="ARBA00022448"/>
    </source>
</evidence>
<name>A0A859FIN0_9BACI</name>
<protein>
    <recommendedName>
        <fullName evidence="8">ATP synthase subunit delta</fullName>
    </recommendedName>
    <alternativeName>
        <fullName evidence="8">ATP synthase F(1) sector subunit delta</fullName>
    </alternativeName>
    <alternativeName>
        <fullName evidence="8">F-type ATPase subunit delta</fullName>
        <shortName evidence="8">F-ATPase subunit delta</shortName>
    </alternativeName>
</protein>
<gene>
    <name evidence="8" type="primary">atpH</name>
    <name evidence="9" type="ORF">FLK61_39750</name>
</gene>
<comment type="function">
    <text evidence="8">F(1)F(0) ATP synthase produces ATP from ADP in the presence of a proton or sodium gradient. F-type ATPases consist of two structural domains, F(1) containing the extramembraneous catalytic core and F(0) containing the membrane proton channel, linked together by a central stalk and a peripheral stalk. During catalysis, ATP synthesis in the catalytic domain of F(1) is coupled via a rotary mechanism of the central stalk subunits to proton translocation.</text>
</comment>
<dbReference type="Gene3D" id="1.10.520.20">
    <property type="entry name" value="N-terminal domain of the delta subunit of the F1F0-ATP synthase"/>
    <property type="match status" value="1"/>
</dbReference>
<keyword evidence="5 8" id="KW-0472">Membrane</keyword>
<keyword evidence="10" id="KW-1185">Reference proteome</keyword>
<keyword evidence="7 8" id="KW-0066">ATP synthesis</keyword>
<evidence type="ECO:0000256" key="3">
    <source>
        <dbReference type="ARBA" id="ARBA00022781"/>
    </source>
</evidence>
<evidence type="ECO:0000256" key="1">
    <source>
        <dbReference type="ARBA" id="ARBA00004370"/>
    </source>
</evidence>
<proteinExistence type="inferred from homology"/>
<keyword evidence="6 8" id="KW-0139">CF(1)</keyword>
<dbReference type="SUPFAM" id="SSF47928">
    <property type="entry name" value="N-terminal domain of the delta subunit of the F1F0-ATP synthase"/>
    <property type="match status" value="1"/>
</dbReference>
<dbReference type="GO" id="GO:0045259">
    <property type="term" value="C:proton-transporting ATP synthase complex"/>
    <property type="evidence" value="ECO:0007669"/>
    <property type="project" value="UniProtKB-KW"/>
</dbReference>
<keyword evidence="2 8" id="KW-0813">Transport</keyword>
<dbReference type="PROSITE" id="PS00389">
    <property type="entry name" value="ATPASE_DELTA"/>
    <property type="match status" value="1"/>
</dbReference>
<dbReference type="NCBIfam" id="TIGR01145">
    <property type="entry name" value="ATP_synt_delta"/>
    <property type="match status" value="1"/>
</dbReference>
<dbReference type="HAMAP" id="MF_01416">
    <property type="entry name" value="ATP_synth_delta_bact"/>
    <property type="match status" value="1"/>
</dbReference>
<dbReference type="RefSeq" id="WP_176010720.1">
    <property type="nucleotide sequence ID" value="NZ_CP041372.2"/>
</dbReference>
<dbReference type="PRINTS" id="PR00125">
    <property type="entry name" value="ATPASEDELTA"/>
</dbReference>
<dbReference type="NCBIfam" id="NF004403">
    <property type="entry name" value="PRK05758.2-4"/>
    <property type="match status" value="1"/>
</dbReference>
<dbReference type="InterPro" id="IPR000711">
    <property type="entry name" value="ATPase_OSCP/dsu"/>
</dbReference>
<evidence type="ECO:0000313" key="10">
    <source>
        <dbReference type="Proteomes" id="UP000318138"/>
    </source>
</evidence>
<comment type="subcellular location">
    <subcellularLocation>
        <location evidence="8">Cell membrane</location>
        <topology evidence="8">Peripheral membrane protein</topology>
    </subcellularLocation>
    <subcellularLocation>
        <location evidence="1">Membrane</location>
    </subcellularLocation>
</comment>
<keyword evidence="8" id="KW-1003">Cell membrane</keyword>
<dbReference type="InterPro" id="IPR020781">
    <property type="entry name" value="ATPase_OSCP/d_CS"/>
</dbReference>
<evidence type="ECO:0000256" key="5">
    <source>
        <dbReference type="ARBA" id="ARBA00023136"/>
    </source>
</evidence>
<evidence type="ECO:0000256" key="6">
    <source>
        <dbReference type="ARBA" id="ARBA00023196"/>
    </source>
</evidence>
<organism evidence="9 10">
    <name type="scientific">Paenalkalicoccus suaedae</name>
    <dbReference type="NCBI Taxonomy" id="2592382"/>
    <lineage>
        <taxon>Bacteria</taxon>
        <taxon>Bacillati</taxon>
        <taxon>Bacillota</taxon>
        <taxon>Bacilli</taxon>
        <taxon>Bacillales</taxon>
        <taxon>Bacillaceae</taxon>
        <taxon>Paenalkalicoccus</taxon>
    </lineage>
</organism>
<evidence type="ECO:0000256" key="8">
    <source>
        <dbReference type="HAMAP-Rule" id="MF_01416"/>
    </source>
</evidence>
<accession>A0A859FIN0</accession>
<keyword evidence="4 8" id="KW-0406">Ion transport</keyword>
<dbReference type="GO" id="GO:0005886">
    <property type="term" value="C:plasma membrane"/>
    <property type="evidence" value="ECO:0007669"/>
    <property type="project" value="UniProtKB-SubCell"/>
</dbReference>
<dbReference type="PANTHER" id="PTHR11910">
    <property type="entry name" value="ATP SYNTHASE DELTA CHAIN"/>
    <property type="match status" value="1"/>
</dbReference>
<sequence>MRRDPIGFRYASALFDLTREQNSLDQTLEELKAVQTAMTDTNLLDEVFRHPKMTDEQKKSIIKDAFSGKVSTPVVNLLQLLIDNKRESLFTSIVESYQTLTYEQQGIAEATVYTAKELTEEEKEAIAVTFARRASKAKLFIHNVVDKDVIGGIKVRIGDTVYDGTVANQLERIHSRMVAGNVSR</sequence>
<dbReference type="Proteomes" id="UP000318138">
    <property type="component" value="Chromosome"/>
</dbReference>
<dbReference type="AlphaFoldDB" id="A0A859FIN0"/>
<comment type="similarity">
    <text evidence="8">Belongs to the ATPase delta chain family.</text>
</comment>
<reference evidence="10" key="1">
    <citation type="submission" date="2019-07" db="EMBL/GenBank/DDBJ databases">
        <title>Bacillus alkalisoli sp. nov. isolated from saline soil.</title>
        <authorList>
            <person name="Sun J.-Q."/>
            <person name="Xu L."/>
        </authorList>
    </citation>
    <scope>NUCLEOTIDE SEQUENCE [LARGE SCALE GENOMIC DNA]</scope>
    <source>
        <strain evidence="10">M4U3P1</strain>
    </source>
</reference>
<evidence type="ECO:0000313" key="9">
    <source>
        <dbReference type="EMBL" id="QKS72750.1"/>
    </source>
</evidence>
<dbReference type="KEGG" id="psua:FLK61_39750"/>
<keyword evidence="3 8" id="KW-0375">Hydrogen ion transport</keyword>
<comment type="function">
    <text evidence="8">This protein is part of the stalk that links CF(0) to CF(1). It either transmits conformational changes from CF(0) to CF(1) or is implicated in proton conduction.</text>
</comment>
<evidence type="ECO:0000256" key="7">
    <source>
        <dbReference type="ARBA" id="ARBA00023310"/>
    </source>
</evidence>
<evidence type="ECO:0000256" key="4">
    <source>
        <dbReference type="ARBA" id="ARBA00023065"/>
    </source>
</evidence>
<dbReference type="EMBL" id="CP041372">
    <property type="protein sequence ID" value="QKS72750.1"/>
    <property type="molecule type" value="Genomic_DNA"/>
</dbReference>
<dbReference type="InterPro" id="IPR026015">
    <property type="entry name" value="ATP_synth_OSCP/delta_N_sf"/>
</dbReference>
<dbReference type="Pfam" id="PF00213">
    <property type="entry name" value="OSCP"/>
    <property type="match status" value="1"/>
</dbReference>